<dbReference type="OrthoDB" id="9814826at2"/>
<evidence type="ECO:0000256" key="1">
    <source>
        <dbReference type="ARBA" id="ARBA00035644"/>
    </source>
</evidence>
<dbReference type="EMBL" id="JPLA01000028">
    <property type="protein sequence ID" value="KLD63392.1"/>
    <property type="molecule type" value="Genomic_DNA"/>
</dbReference>
<dbReference type="Gene3D" id="3.40.50.80">
    <property type="entry name" value="Nucleotide-binding domain of ferredoxin-NADP reductase (FNR) module"/>
    <property type="match status" value="1"/>
</dbReference>
<dbReference type="SUPFAM" id="SSF63380">
    <property type="entry name" value="Riboflavin synthase domain-like"/>
    <property type="match status" value="1"/>
</dbReference>
<proteinExistence type="inferred from homology"/>
<dbReference type="PANTHER" id="PTHR30157:SF0">
    <property type="entry name" value="NADPH-DEPENDENT FERRIC-CHELATE REDUCTASE"/>
    <property type="match status" value="1"/>
</dbReference>
<gene>
    <name evidence="3" type="ORF">Y882_11495</name>
</gene>
<dbReference type="InterPro" id="IPR017927">
    <property type="entry name" value="FAD-bd_FR_type"/>
</dbReference>
<dbReference type="Pfam" id="PF04954">
    <property type="entry name" value="SIP"/>
    <property type="match status" value="1"/>
</dbReference>
<comment type="caution">
    <text evidence="3">The sequence shown here is derived from an EMBL/GenBank/DDBJ whole genome shotgun (WGS) entry which is preliminary data.</text>
</comment>
<protein>
    <submittedName>
        <fullName evidence="3">FAD-binding protein</fullName>
    </submittedName>
</protein>
<dbReference type="PATRIC" id="fig|1440762.4.peg.1799"/>
<dbReference type="InterPro" id="IPR007037">
    <property type="entry name" value="SIP_rossman_dom"/>
</dbReference>
<evidence type="ECO:0000313" key="4">
    <source>
        <dbReference type="Proteomes" id="UP000035481"/>
    </source>
</evidence>
<dbReference type="InterPro" id="IPR039374">
    <property type="entry name" value="SIP_fam"/>
</dbReference>
<feature type="domain" description="FAD-binding FR-type" evidence="2">
    <location>
        <begin position="15"/>
        <end position="138"/>
    </location>
</feature>
<organism evidence="3 4">
    <name type="scientific">Dyella japonica DSM 16301</name>
    <dbReference type="NCBI Taxonomy" id="1440762"/>
    <lineage>
        <taxon>Bacteria</taxon>
        <taxon>Pseudomonadati</taxon>
        <taxon>Pseudomonadota</taxon>
        <taxon>Gammaproteobacteria</taxon>
        <taxon>Lysobacterales</taxon>
        <taxon>Rhodanobacteraceae</taxon>
        <taxon>Dyella</taxon>
    </lineage>
</organism>
<evidence type="ECO:0000313" key="3">
    <source>
        <dbReference type="EMBL" id="KLD63392.1"/>
    </source>
</evidence>
<dbReference type="GO" id="GO:0016491">
    <property type="term" value="F:oxidoreductase activity"/>
    <property type="evidence" value="ECO:0007669"/>
    <property type="project" value="InterPro"/>
</dbReference>
<name>A0A0G9H6R5_9GAMM</name>
<dbReference type="InterPro" id="IPR013113">
    <property type="entry name" value="SIP_FAD-bd"/>
</dbReference>
<dbReference type="AlphaFoldDB" id="A0A0G9H6R5"/>
<dbReference type="InterPro" id="IPR039261">
    <property type="entry name" value="FNR_nucleotide-bd"/>
</dbReference>
<dbReference type="STRING" id="1440762.Y882_11495"/>
<evidence type="ECO:0000259" key="2">
    <source>
        <dbReference type="PROSITE" id="PS51384"/>
    </source>
</evidence>
<accession>A0A0G9H6R5</accession>
<dbReference type="PANTHER" id="PTHR30157">
    <property type="entry name" value="FERRIC REDUCTASE, NADPH-DEPENDENT"/>
    <property type="match status" value="1"/>
</dbReference>
<dbReference type="Proteomes" id="UP000035481">
    <property type="component" value="Unassembled WGS sequence"/>
</dbReference>
<dbReference type="Gene3D" id="2.40.30.10">
    <property type="entry name" value="Translation factors"/>
    <property type="match status" value="1"/>
</dbReference>
<reference evidence="3 4" key="1">
    <citation type="journal article" date="2015" name="Antonie Van Leeuwenhoek">
        <title>A phylogenomic and molecular marker based taxonomic framework for the order Xanthomonadales: proposal to transfer the families Algiphilaceae and Solimonadaceae to the order Nevskiales ord. nov. and to create a new family within the order Xanthomonadales, the family Rhodanobacteraceae fam. nov., containing the genus Rhodanobacter and its closest relatives.</title>
        <authorList>
            <person name="Naushad S."/>
            <person name="Adeolu M."/>
            <person name="Wong S."/>
            <person name="Sohail M."/>
            <person name="Schellhorn H.E."/>
            <person name="Gupta R.S."/>
        </authorList>
    </citation>
    <scope>NUCLEOTIDE SEQUENCE [LARGE SCALE GENOMIC DNA]</scope>
    <source>
        <strain evidence="3 4">DSM 16301</strain>
    </source>
</reference>
<dbReference type="Pfam" id="PF08021">
    <property type="entry name" value="FAD_binding_9"/>
    <property type="match status" value="1"/>
</dbReference>
<comment type="similarity">
    <text evidence="1">Belongs to the SIP oxidoreductase family.</text>
</comment>
<dbReference type="CDD" id="cd06193">
    <property type="entry name" value="siderophore_interacting"/>
    <property type="match status" value="1"/>
</dbReference>
<dbReference type="PROSITE" id="PS51384">
    <property type="entry name" value="FAD_FR"/>
    <property type="match status" value="1"/>
</dbReference>
<dbReference type="InterPro" id="IPR017938">
    <property type="entry name" value="Riboflavin_synthase-like_b-brl"/>
</dbReference>
<sequence>MSTSPREIRRVRHPLKMRELTVKRLTPVSPRLLRVTLTGDLGDFVSASFDDHVKLFLPAEGQSRPSLPAVTEQGIAFDPSLPRPPSRDYTPRRYDRAASELDIEFVLHGDGPAVSWARAAKLGDVLGLGGPRGSSILPDGLDWYLLIGDETALPAIARRLEEAAAGECIIALVEVDSADARFDITTAANASITWLCRDAGDAGLADTVAELILPEGDGYAWAAGEYASIRQVRQRLIDVHGLDRQRIRASSYWKQGEVASHETLTD</sequence>
<dbReference type="RefSeq" id="WP_046972015.1">
    <property type="nucleotide sequence ID" value="NZ_JPLA01000028.1"/>
</dbReference>